<dbReference type="OrthoDB" id="1515171at2759"/>
<evidence type="ECO:0000313" key="9">
    <source>
        <dbReference type="EMBL" id="CAC5358913.1"/>
    </source>
</evidence>
<evidence type="ECO:0000313" key="10">
    <source>
        <dbReference type="Proteomes" id="UP000507470"/>
    </source>
</evidence>
<dbReference type="GO" id="GO:0005634">
    <property type="term" value="C:nucleus"/>
    <property type="evidence" value="ECO:0007669"/>
    <property type="project" value="UniProtKB-SubCell"/>
</dbReference>
<protein>
    <submittedName>
        <fullName evidence="9">HARBI1</fullName>
        <ecNumber evidence="9">3.1.-.-</ecNumber>
    </submittedName>
</protein>
<name>A0A6J7ZYI6_MYTCO</name>
<comment type="subcellular location">
    <subcellularLocation>
        <location evidence="2">Nucleus</location>
    </subcellularLocation>
</comment>
<keyword evidence="5" id="KW-0479">Metal-binding</keyword>
<keyword evidence="4" id="KW-0540">Nuclease</keyword>
<evidence type="ECO:0000256" key="1">
    <source>
        <dbReference type="ARBA" id="ARBA00001968"/>
    </source>
</evidence>
<comment type="similarity">
    <text evidence="3">Belongs to the HARBI1 family.</text>
</comment>
<reference evidence="9 10" key="1">
    <citation type="submission" date="2020-06" db="EMBL/GenBank/DDBJ databases">
        <authorList>
            <person name="Li R."/>
            <person name="Bekaert M."/>
        </authorList>
    </citation>
    <scope>NUCLEOTIDE SEQUENCE [LARGE SCALE GENOMIC DNA]</scope>
    <source>
        <strain evidence="10">wild</strain>
    </source>
</reference>
<dbReference type="Gene3D" id="2.60.40.10">
    <property type="entry name" value="Immunoglobulins"/>
    <property type="match status" value="1"/>
</dbReference>
<dbReference type="InterPro" id="IPR045249">
    <property type="entry name" value="HARBI1-like"/>
</dbReference>
<evidence type="ECO:0000256" key="3">
    <source>
        <dbReference type="ARBA" id="ARBA00006958"/>
    </source>
</evidence>
<evidence type="ECO:0000256" key="5">
    <source>
        <dbReference type="ARBA" id="ARBA00022723"/>
    </source>
</evidence>
<sequence>MTKPVYFGKSVVLECSIQTEDKSAPMLWTKLPNGKTLACNQKSRDIDKYAVSVEYYERKMVYNLILKHFNSTDVNRVYKCDFGFHSYAGNLLLNENDFIYEPSVKNMKNFSLDNRKLNGIVMIYNGYPKPLCSGKFEGEEISKFINICNKNISIFYETKIELEYITDMCSGTVNVTCNYGNHTVLITQLVDTCKDSPESNYTAVQIMLTTLAGFMLVLTTLRLLAKGDYQSETSDLHGISTASCSRIIHQTCVAINTTLQNINFPIQQELTEIKEGLYGIAGFPNVIGTVDGTLIPIQGLSGEEESNSVCRKGYHVINVQAVVVYKLRFNNVVVRWPGGTHDAFILQQSILFRHMEALVDNGWLLGDSCYPLKSWLITPLGNPSTAQEIRFQKAHCKTRNTVERAFGVLKQRFR</sequence>
<organism evidence="9 10">
    <name type="scientific">Mytilus coruscus</name>
    <name type="common">Sea mussel</name>
    <dbReference type="NCBI Taxonomy" id="42192"/>
    <lineage>
        <taxon>Eukaryota</taxon>
        <taxon>Metazoa</taxon>
        <taxon>Spiralia</taxon>
        <taxon>Lophotrochozoa</taxon>
        <taxon>Mollusca</taxon>
        <taxon>Bivalvia</taxon>
        <taxon>Autobranchia</taxon>
        <taxon>Pteriomorphia</taxon>
        <taxon>Mytilida</taxon>
        <taxon>Mytiloidea</taxon>
        <taxon>Mytilidae</taxon>
        <taxon>Mytilinae</taxon>
        <taxon>Mytilus</taxon>
    </lineage>
</organism>
<dbReference type="InterPro" id="IPR027806">
    <property type="entry name" value="HARBI1_dom"/>
</dbReference>
<proteinExistence type="inferred from homology"/>
<keyword evidence="7" id="KW-0539">Nucleus</keyword>
<dbReference type="PANTHER" id="PTHR22930:SF227">
    <property type="entry name" value="DDE TNP4 DOMAIN-CONTAINING PROTEIN"/>
    <property type="match status" value="1"/>
</dbReference>
<evidence type="ECO:0000259" key="8">
    <source>
        <dbReference type="Pfam" id="PF13359"/>
    </source>
</evidence>
<dbReference type="InterPro" id="IPR013783">
    <property type="entry name" value="Ig-like_fold"/>
</dbReference>
<gene>
    <name evidence="9" type="ORF">MCOR_1963</name>
</gene>
<dbReference type="Proteomes" id="UP000507470">
    <property type="component" value="Unassembled WGS sequence"/>
</dbReference>
<dbReference type="AlphaFoldDB" id="A0A6J7ZYI6"/>
<keyword evidence="6 9" id="KW-0378">Hydrolase</keyword>
<evidence type="ECO:0000256" key="4">
    <source>
        <dbReference type="ARBA" id="ARBA00022722"/>
    </source>
</evidence>
<feature type="domain" description="DDE Tnp4" evidence="8">
    <location>
        <begin position="290"/>
        <end position="414"/>
    </location>
</feature>
<evidence type="ECO:0000256" key="6">
    <source>
        <dbReference type="ARBA" id="ARBA00022801"/>
    </source>
</evidence>
<evidence type="ECO:0000256" key="7">
    <source>
        <dbReference type="ARBA" id="ARBA00023242"/>
    </source>
</evidence>
<dbReference type="GO" id="GO:0046872">
    <property type="term" value="F:metal ion binding"/>
    <property type="evidence" value="ECO:0007669"/>
    <property type="project" value="UniProtKB-KW"/>
</dbReference>
<dbReference type="EMBL" id="CACVKT020000417">
    <property type="protein sequence ID" value="CAC5358913.1"/>
    <property type="molecule type" value="Genomic_DNA"/>
</dbReference>
<dbReference type="Pfam" id="PF13359">
    <property type="entry name" value="DDE_Tnp_4"/>
    <property type="match status" value="1"/>
</dbReference>
<evidence type="ECO:0000256" key="2">
    <source>
        <dbReference type="ARBA" id="ARBA00004123"/>
    </source>
</evidence>
<comment type="cofactor">
    <cofactor evidence="1">
        <name>a divalent metal cation</name>
        <dbReference type="ChEBI" id="CHEBI:60240"/>
    </cofactor>
</comment>
<keyword evidence="10" id="KW-1185">Reference proteome</keyword>
<accession>A0A6J7ZYI6</accession>
<dbReference type="GO" id="GO:0016787">
    <property type="term" value="F:hydrolase activity"/>
    <property type="evidence" value="ECO:0007669"/>
    <property type="project" value="UniProtKB-KW"/>
</dbReference>
<dbReference type="GO" id="GO:0004518">
    <property type="term" value="F:nuclease activity"/>
    <property type="evidence" value="ECO:0007669"/>
    <property type="project" value="UniProtKB-KW"/>
</dbReference>
<dbReference type="PANTHER" id="PTHR22930">
    <property type="match status" value="1"/>
</dbReference>
<dbReference type="EC" id="3.1.-.-" evidence="9"/>